<dbReference type="CDD" id="cd06223">
    <property type="entry name" value="PRTases_typeI"/>
    <property type="match status" value="1"/>
</dbReference>
<dbReference type="PANTHER" id="PTHR10210:SF41">
    <property type="entry name" value="RIBOSE-PHOSPHATE PYROPHOSPHOKINASE 1, CHLOROPLASTIC"/>
    <property type="match status" value="1"/>
</dbReference>
<evidence type="ECO:0000256" key="2">
    <source>
        <dbReference type="RuleBase" id="RU004324"/>
    </source>
</evidence>
<dbReference type="Gene3D" id="3.40.50.2020">
    <property type="match status" value="2"/>
</dbReference>
<dbReference type="InterPro" id="IPR005946">
    <property type="entry name" value="Rib-P_diPkinase"/>
</dbReference>
<proteinExistence type="inferred from homology"/>
<protein>
    <submittedName>
        <fullName evidence="5">Ribose-phosphate pyrophosphokinase</fullName>
    </submittedName>
</protein>
<keyword evidence="1 2" id="KW-0545">Nucleotide biosynthesis</keyword>
<dbReference type="GO" id="GO:0016301">
    <property type="term" value="F:kinase activity"/>
    <property type="evidence" value="ECO:0007669"/>
    <property type="project" value="UniProtKB-KW"/>
</dbReference>
<reference evidence="5 6" key="1">
    <citation type="submission" date="2019-07" db="EMBL/GenBank/DDBJ databases">
        <title>Luteimonas sp. YD-1 nov., isolated from acidic soil.</title>
        <authorList>
            <person name="Zhou J."/>
        </authorList>
    </citation>
    <scope>NUCLEOTIDE SEQUENCE [LARGE SCALE GENOMIC DNA]</scope>
    <source>
        <strain evidence="5 6">YD-1</strain>
    </source>
</reference>
<dbReference type="NCBIfam" id="NF005537">
    <property type="entry name" value="PRK07199.1"/>
    <property type="match status" value="1"/>
</dbReference>
<dbReference type="InterPro" id="IPR029099">
    <property type="entry name" value="Pribosyltran_N"/>
</dbReference>
<evidence type="ECO:0000313" key="5">
    <source>
        <dbReference type="EMBL" id="TWT17915.1"/>
    </source>
</evidence>
<comment type="caution">
    <text evidence="5">The sequence shown here is derived from an EMBL/GenBank/DDBJ whole genome shotgun (WGS) entry which is preliminary data.</text>
</comment>
<dbReference type="GO" id="GO:0002189">
    <property type="term" value="C:ribose phosphate diphosphokinase complex"/>
    <property type="evidence" value="ECO:0007669"/>
    <property type="project" value="TreeGrafter"/>
</dbReference>
<evidence type="ECO:0000259" key="3">
    <source>
        <dbReference type="Pfam" id="PF00156"/>
    </source>
</evidence>
<gene>
    <name evidence="5" type="ORF">FQY79_11370</name>
</gene>
<dbReference type="GO" id="GO:0005737">
    <property type="term" value="C:cytoplasm"/>
    <property type="evidence" value="ECO:0007669"/>
    <property type="project" value="TreeGrafter"/>
</dbReference>
<dbReference type="InterPro" id="IPR029057">
    <property type="entry name" value="PRTase-like"/>
</dbReference>
<dbReference type="Pfam" id="PF13793">
    <property type="entry name" value="Pribosyltran_N"/>
    <property type="match status" value="1"/>
</dbReference>
<evidence type="ECO:0000256" key="1">
    <source>
        <dbReference type="ARBA" id="ARBA00022727"/>
    </source>
</evidence>
<dbReference type="AlphaFoldDB" id="A0A5C5TXE4"/>
<keyword evidence="5" id="KW-0808">Transferase</keyword>
<evidence type="ECO:0000313" key="6">
    <source>
        <dbReference type="Proteomes" id="UP000315949"/>
    </source>
</evidence>
<evidence type="ECO:0000259" key="4">
    <source>
        <dbReference type="Pfam" id="PF13793"/>
    </source>
</evidence>
<dbReference type="RefSeq" id="WP_146313036.1">
    <property type="nucleotide sequence ID" value="NZ_VOHE01000006.1"/>
</dbReference>
<dbReference type="Pfam" id="PF00156">
    <property type="entry name" value="Pribosyltran"/>
    <property type="match status" value="1"/>
</dbReference>
<dbReference type="GO" id="GO:0006015">
    <property type="term" value="P:5-phosphoribose 1-diphosphate biosynthetic process"/>
    <property type="evidence" value="ECO:0007669"/>
    <property type="project" value="TreeGrafter"/>
</dbReference>
<keyword evidence="6" id="KW-1185">Reference proteome</keyword>
<keyword evidence="5" id="KW-0418">Kinase</keyword>
<accession>A0A5C5TXE4</accession>
<organism evidence="5 6">
    <name type="scientific">Luteimonas wenzhouensis</name>
    <dbReference type="NCBI Taxonomy" id="2599615"/>
    <lineage>
        <taxon>Bacteria</taxon>
        <taxon>Pseudomonadati</taxon>
        <taxon>Pseudomonadota</taxon>
        <taxon>Gammaproteobacteria</taxon>
        <taxon>Lysobacterales</taxon>
        <taxon>Lysobacteraceae</taxon>
        <taxon>Luteimonas</taxon>
    </lineage>
</organism>
<dbReference type="SMART" id="SM01400">
    <property type="entry name" value="Pribosyltran_N"/>
    <property type="match status" value="1"/>
</dbReference>
<dbReference type="Proteomes" id="UP000315949">
    <property type="component" value="Unassembled WGS sequence"/>
</dbReference>
<feature type="domain" description="Phosphoribosyltransferase" evidence="3">
    <location>
        <begin position="152"/>
        <end position="249"/>
    </location>
</feature>
<sequence length="295" mass="31872">MRRLILPMPGNEALAAALARACDGETGRVETRRFPDGESYVRLHGDPAGRPVDLVCTLARPDPGFLALVFAADAARELGAREVTLVAPYLAYMRQDIRFLPGECVSSRSFARLLSASVDRLVTVDPHLHRHPALSAIYSIPTATLQAAPLLADWIAAHVDAPLVVGPDEESGQWAGAIAARIGAPHVVLRKTRLGDREVRIDLPDLSRWRDRTPVLVDDIASSGRTLAEAARGLEAQGLPRAECVVVHALLADGAFEELAPRFARITSTDSVPHPSNRIALAPLLADALRRDLRD</sequence>
<dbReference type="EMBL" id="VOHE01000006">
    <property type="protein sequence ID" value="TWT17915.1"/>
    <property type="molecule type" value="Genomic_DNA"/>
</dbReference>
<dbReference type="NCBIfam" id="TIGR01251">
    <property type="entry name" value="ribP_PPkin"/>
    <property type="match status" value="1"/>
</dbReference>
<dbReference type="OrthoDB" id="324294at2"/>
<dbReference type="SUPFAM" id="SSF53271">
    <property type="entry name" value="PRTase-like"/>
    <property type="match status" value="2"/>
</dbReference>
<dbReference type="GO" id="GO:0004749">
    <property type="term" value="F:ribose phosphate diphosphokinase activity"/>
    <property type="evidence" value="ECO:0007669"/>
    <property type="project" value="TreeGrafter"/>
</dbReference>
<dbReference type="InterPro" id="IPR000836">
    <property type="entry name" value="PRTase_dom"/>
</dbReference>
<dbReference type="PANTHER" id="PTHR10210">
    <property type="entry name" value="RIBOSE-PHOSPHATE DIPHOSPHOKINASE FAMILY MEMBER"/>
    <property type="match status" value="1"/>
</dbReference>
<comment type="similarity">
    <text evidence="2">Belongs to the ribose-phosphate pyrophosphokinase family.</text>
</comment>
<dbReference type="GO" id="GO:0000287">
    <property type="term" value="F:magnesium ion binding"/>
    <property type="evidence" value="ECO:0007669"/>
    <property type="project" value="InterPro"/>
</dbReference>
<feature type="domain" description="Ribose-phosphate pyrophosphokinase N-terminal" evidence="4">
    <location>
        <begin position="6"/>
        <end position="116"/>
    </location>
</feature>
<dbReference type="GO" id="GO:0006164">
    <property type="term" value="P:purine nucleotide biosynthetic process"/>
    <property type="evidence" value="ECO:0007669"/>
    <property type="project" value="TreeGrafter"/>
</dbReference>
<name>A0A5C5TXE4_9GAMM</name>